<accession>A0A392RB96</accession>
<dbReference type="AlphaFoldDB" id="A0A392RB96"/>
<comment type="caution">
    <text evidence="2">The sequence shown here is derived from an EMBL/GenBank/DDBJ whole genome shotgun (WGS) entry which is preliminary data.</text>
</comment>
<proteinExistence type="predicted"/>
<protein>
    <submittedName>
        <fullName evidence="2">Uncharacterized protein</fullName>
    </submittedName>
</protein>
<sequence length="45" mass="5026">RCESGAFGRGDKCLKVEGRRRRSGDHRRGATAILLKEGSQLKLQQ</sequence>
<name>A0A392RB96_9FABA</name>
<feature type="non-terminal residue" evidence="2">
    <location>
        <position position="1"/>
    </location>
</feature>
<keyword evidence="3" id="KW-1185">Reference proteome</keyword>
<evidence type="ECO:0000313" key="2">
    <source>
        <dbReference type="EMBL" id="MCI33294.1"/>
    </source>
</evidence>
<dbReference type="EMBL" id="LXQA010203247">
    <property type="protein sequence ID" value="MCI33294.1"/>
    <property type="molecule type" value="Genomic_DNA"/>
</dbReference>
<organism evidence="2 3">
    <name type="scientific">Trifolium medium</name>
    <dbReference type="NCBI Taxonomy" id="97028"/>
    <lineage>
        <taxon>Eukaryota</taxon>
        <taxon>Viridiplantae</taxon>
        <taxon>Streptophyta</taxon>
        <taxon>Embryophyta</taxon>
        <taxon>Tracheophyta</taxon>
        <taxon>Spermatophyta</taxon>
        <taxon>Magnoliopsida</taxon>
        <taxon>eudicotyledons</taxon>
        <taxon>Gunneridae</taxon>
        <taxon>Pentapetalae</taxon>
        <taxon>rosids</taxon>
        <taxon>fabids</taxon>
        <taxon>Fabales</taxon>
        <taxon>Fabaceae</taxon>
        <taxon>Papilionoideae</taxon>
        <taxon>50 kb inversion clade</taxon>
        <taxon>NPAAA clade</taxon>
        <taxon>Hologalegina</taxon>
        <taxon>IRL clade</taxon>
        <taxon>Trifolieae</taxon>
        <taxon>Trifolium</taxon>
    </lineage>
</organism>
<evidence type="ECO:0000313" key="3">
    <source>
        <dbReference type="Proteomes" id="UP000265520"/>
    </source>
</evidence>
<dbReference type="Proteomes" id="UP000265520">
    <property type="component" value="Unassembled WGS sequence"/>
</dbReference>
<evidence type="ECO:0000256" key="1">
    <source>
        <dbReference type="SAM" id="MobiDB-lite"/>
    </source>
</evidence>
<reference evidence="2 3" key="1">
    <citation type="journal article" date="2018" name="Front. Plant Sci.">
        <title>Red Clover (Trifolium pratense) and Zigzag Clover (T. medium) - A Picture of Genomic Similarities and Differences.</title>
        <authorList>
            <person name="Dluhosova J."/>
            <person name="Istvanek J."/>
            <person name="Nedelnik J."/>
            <person name="Repkova J."/>
        </authorList>
    </citation>
    <scope>NUCLEOTIDE SEQUENCE [LARGE SCALE GENOMIC DNA]</scope>
    <source>
        <strain evidence="3">cv. 10/8</strain>
        <tissue evidence="2">Leaf</tissue>
    </source>
</reference>
<feature type="region of interest" description="Disordered" evidence="1">
    <location>
        <begin position="18"/>
        <end position="45"/>
    </location>
</feature>